<evidence type="ECO:0000313" key="2">
    <source>
        <dbReference type="EMBL" id="CAI9157558.1"/>
    </source>
</evidence>
<sequence>MCRLFLRNQPAPRGSVLESRVLWRGAPPQGSLWPGLWRPPVAPAVPASVTGSEDAQPAPCSRRLGNRPAPFSAGSARKVLTGATLVTTGFLGVLHCSDLELGEDLFCWERACLSLAPGRWWSDLMGAECLPRDSLEPCVSGRLRGADRPPWPPVSIAGAEGSPGPDPSPPGWGRGRGCSAFAGPLARAGPFTLDLHKQPVPADLLSDAVCPCRRYAGGGPGSCAWPGAQPDKHQRDDCVRSFPLRSRCLTELQS</sequence>
<feature type="region of interest" description="Disordered" evidence="1">
    <location>
        <begin position="149"/>
        <end position="174"/>
    </location>
</feature>
<gene>
    <name evidence="2" type="ORF">MRATA1EN1_LOCUS6520</name>
</gene>
<protein>
    <submittedName>
        <fullName evidence="2">Uncharacterized protein</fullName>
    </submittedName>
</protein>
<dbReference type="Proteomes" id="UP001176941">
    <property type="component" value="Chromosome 16"/>
</dbReference>
<reference evidence="2" key="1">
    <citation type="submission" date="2023-04" db="EMBL/GenBank/DDBJ databases">
        <authorList>
            <consortium name="ELIXIR-Norway"/>
        </authorList>
    </citation>
    <scope>NUCLEOTIDE SEQUENCE [LARGE SCALE GENOMIC DNA]</scope>
</reference>
<keyword evidence="3" id="KW-1185">Reference proteome</keyword>
<evidence type="ECO:0000313" key="3">
    <source>
        <dbReference type="Proteomes" id="UP001176941"/>
    </source>
</evidence>
<proteinExistence type="predicted"/>
<evidence type="ECO:0000256" key="1">
    <source>
        <dbReference type="SAM" id="MobiDB-lite"/>
    </source>
</evidence>
<name>A0ABN8Y7M8_RANTA</name>
<dbReference type="EMBL" id="OX459952">
    <property type="protein sequence ID" value="CAI9157558.1"/>
    <property type="molecule type" value="Genomic_DNA"/>
</dbReference>
<accession>A0ABN8Y7M8</accession>
<organism evidence="2 3">
    <name type="scientific">Rangifer tarandus platyrhynchus</name>
    <name type="common">Svalbard reindeer</name>
    <dbReference type="NCBI Taxonomy" id="3082113"/>
    <lineage>
        <taxon>Eukaryota</taxon>
        <taxon>Metazoa</taxon>
        <taxon>Chordata</taxon>
        <taxon>Craniata</taxon>
        <taxon>Vertebrata</taxon>
        <taxon>Euteleostomi</taxon>
        <taxon>Mammalia</taxon>
        <taxon>Eutheria</taxon>
        <taxon>Laurasiatheria</taxon>
        <taxon>Artiodactyla</taxon>
        <taxon>Ruminantia</taxon>
        <taxon>Pecora</taxon>
        <taxon>Cervidae</taxon>
        <taxon>Odocoileinae</taxon>
        <taxon>Rangifer</taxon>
    </lineage>
</organism>